<sequence length="76" mass="8363">MKGFLQLVWRNGTARLGLSIIGLFVFVAVAAPLITKHAPDKRTGNSHEYLVSSLKWLSLTRMVGLPPISPMIAVLY</sequence>
<comment type="caution">
    <text evidence="3">The sequence shown here is derived from an EMBL/GenBank/DDBJ whole genome shotgun (WGS) entry which is preliminary data.</text>
</comment>
<keyword evidence="1" id="KW-0812">Transmembrane</keyword>
<evidence type="ECO:0000256" key="1">
    <source>
        <dbReference type="SAM" id="Phobius"/>
    </source>
</evidence>
<keyword evidence="4" id="KW-1185">Reference proteome</keyword>
<reference evidence="3 4" key="1">
    <citation type="submission" date="2014-09" db="EMBL/GenBank/DDBJ databases">
        <title>Vibrio maritimus JCM 19240. (C210) whole genome shotgun sequence.</title>
        <authorList>
            <person name="Sawabe T."/>
            <person name="Meirelles P."/>
            <person name="Nakanishi M."/>
            <person name="Sayaka M."/>
            <person name="Hattori M."/>
            <person name="Ohkuma M."/>
        </authorList>
    </citation>
    <scope>NUCLEOTIDE SEQUENCE [LARGE SCALE GENOMIC DNA]</scope>
    <source>
        <strain evidence="3 4">JCM 19240</strain>
    </source>
</reference>
<dbReference type="Proteomes" id="UP000029224">
    <property type="component" value="Unassembled WGS sequence"/>
</dbReference>
<keyword evidence="1" id="KW-1133">Transmembrane helix</keyword>
<protein>
    <submittedName>
        <fullName evidence="3">(GlcNAc)2 ABC transporter permease component 2</fullName>
    </submittedName>
</protein>
<dbReference type="Pfam" id="PF12911">
    <property type="entry name" value="OppC_N"/>
    <property type="match status" value="1"/>
</dbReference>
<feature type="domain" description="Oligopeptide transport permease C-like N-terminal" evidence="2">
    <location>
        <begin position="10"/>
        <end position="42"/>
    </location>
</feature>
<name>A0A090T1M2_9VIBR</name>
<keyword evidence="1" id="KW-0472">Membrane</keyword>
<evidence type="ECO:0000313" key="4">
    <source>
        <dbReference type="Proteomes" id="UP000029224"/>
    </source>
</evidence>
<evidence type="ECO:0000313" key="3">
    <source>
        <dbReference type="EMBL" id="GAL32609.1"/>
    </source>
</evidence>
<dbReference type="EMBL" id="BBMT01000002">
    <property type="protein sequence ID" value="GAL32609.1"/>
    <property type="molecule type" value="Genomic_DNA"/>
</dbReference>
<dbReference type="InterPro" id="IPR025966">
    <property type="entry name" value="OppC_N"/>
</dbReference>
<reference evidence="3 4" key="2">
    <citation type="submission" date="2014-09" db="EMBL/GenBank/DDBJ databases">
        <authorList>
            <consortium name="NBRP consortium"/>
            <person name="Sawabe T."/>
            <person name="Meirelles P."/>
            <person name="Nakanishi M."/>
            <person name="Sayaka M."/>
            <person name="Hattori M."/>
            <person name="Ohkuma M."/>
        </authorList>
    </citation>
    <scope>NUCLEOTIDE SEQUENCE [LARGE SCALE GENOMIC DNA]</scope>
    <source>
        <strain evidence="3 4">JCM 19240</strain>
    </source>
</reference>
<organism evidence="3 4">
    <name type="scientific">Vibrio maritimus</name>
    <dbReference type="NCBI Taxonomy" id="990268"/>
    <lineage>
        <taxon>Bacteria</taxon>
        <taxon>Pseudomonadati</taxon>
        <taxon>Pseudomonadota</taxon>
        <taxon>Gammaproteobacteria</taxon>
        <taxon>Vibrionales</taxon>
        <taxon>Vibrionaceae</taxon>
        <taxon>Vibrio</taxon>
    </lineage>
</organism>
<gene>
    <name evidence="3" type="ORF">JCM19240_6041</name>
</gene>
<proteinExistence type="predicted"/>
<dbReference type="AlphaFoldDB" id="A0A090T1M2"/>
<feature type="transmembrane region" description="Helical" evidence="1">
    <location>
        <begin position="12"/>
        <end position="34"/>
    </location>
</feature>
<evidence type="ECO:0000259" key="2">
    <source>
        <dbReference type="Pfam" id="PF12911"/>
    </source>
</evidence>
<dbReference type="GO" id="GO:0005886">
    <property type="term" value="C:plasma membrane"/>
    <property type="evidence" value="ECO:0007669"/>
    <property type="project" value="UniProtKB-SubCell"/>
</dbReference>
<accession>A0A090T1M2</accession>